<protein>
    <recommendedName>
        <fullName evidence="2">Mos1 transposase HTH domain-containing protein</fullName>
    </recommendedName>
</protein>
<dbReference type="EMBL" id="KQ980863">
    <property type="protein sequence ID" value="KYN12123.1"/>
    <property type="molecule type" value="Genomic_DNA"/>
</dbReference>
<reference evidence="3 4" key="1">
    <citation type="submission" date="2015-09" db="EMBL/GenBank/DDBJ databases">
        <title>Trachymyrmex cornetzi WGS genome.</title>
        <authorList>
            <person name="Nygaard S."/>
            <person name="Hu H."/>
            <person name="Boomsma J."/>
            <person name="Zhang G."/>
        </authorList>
    </citation>
    <scope>NUCLEOTIDE SEQUENCE [LARGE SCALE GENOMIC DNA]</scope>
    <source>
        <strain evidence="3">Tcor2-1</strain>
        <tissue evidence="3">Whole body</tissue>
    </source>
</reference>
<feature type="compositionally biased region" description="Basic residues" evidence="1">
    <location>
        <begin position="69"/>
        <end position="83"/>
    </location>
</feature>
<name>A0A151IWG8_9HYME</name>
<feature type="region of interest" description="Disordered" evidence="1">
    <location>
        <begin position="56"/>
        <end position="112"/>
    </location>
</feature>
<evidence type="ECO:0000259" key="2">
    <source>
        <dbReference type="Pfam" id="PF17906"/>
    </source>
</evidence>
<feature type="compositionally biased region" description="Basic and acidic residues" evidence="1">
    <location>
        <begin position="103"/>
        <end position="112"/>
    </location>
</feature>
<keyword evidence="4" id="KW-1185">Reference proteome</keyword>
<dbReference type="Pfam" id="PF17906">
    <property type="entry name" value="HTH_48"/>
    <property type="match status" value="1"/>
</dbReference>
<dbReference type="Proteomes" id="UP000078492">
    <property type="component" value="Unassembled WGS sequence"/>
</dbReference>
<feature type="domain" description="Mos1 transposase HTH" evidence="2">
    <location>
        <begin position="8"/>
        <end position="51"/>
    </location>
</feature>
<evidence type="ECO:0000313" key="4">
    <source>
        <dbReference type="Proteomes" id="UP000078492"/>
    </source>
</evidence>
<sequence length="112" mass="12886">MELNLQQRVCIKFCVKNGFNGAKTLEMLRNCFGSDAVKKTTVYEWHERFRSSRESVVNPSRMTNAVASRQHRKPTKTSIKTKRIPSEGNGKIEDGSDGYTDNRVPEMFRELD</sequence>
<proteinExistence type="predicted"/>
<evidence type="ECO:0000313" key="3">
    <source>
        <dbReference type="EMBL" id="KYN12123.1"/>
    </source>
</evidence>
<feature type="compositionally biased region" description="Polar residues" evidence="1">
    <location>
        <begin position="56"/>
        <end position="67"/>
    </location>
</feature>
<organism evidence="3 4">
    <name type="scientific">Trachymyrmex cornetzi</name>
    <dbReference type="NCBI Taxonomy" id="471704"/>
    <lineage>
        <taxon>Eukaryota</taxon>
        <taxon>Metazoa</taxon>
        <taxon>Ecdysozoa</taxon>
        <taxon>Arthropoda</taxon>
        <taxon>Hexapoda</taxon>
        <taxon>Insecta</taxon>
        <taxon>Pterygota</taxon>
        <taxon>Neoptera</taxon>
        <taxon>Endopterygota</taxon>
        <taxon>Hymenoptera</taxon>
        <taxon>Apocrita</taxon>
        <taxon>Aculeata</taxon>
        <taxon>Formicoidea</taxon>
        <taxon>Formicidae</taxon>
        <taxon>Myrmicinae</taxon>
        <taxon>Trachymyrmex</taxon>
    </lineage>
</organism>
<dbReference type="InterPro" id="IPR041426">
    <property type="entry name" value="Mos1_HTH"/>
</dbReference>
<dbReference type="STRING" id="471704.A0A151IWG8"/>
<accession>A0A151IWG8</accession>
<gene>
    <name evidence="3" type="ORF">ALC57_15716</name>
</gene>
<evidence type="ECO:0000256" key="1">
    <source>
        <dbReference type="SAM" id="MobiDB-lite"/>
    </source>
</evidence>
<dbReference type="AlphaFoldDB" id="A0A151IWG8"/>
<dbReference type="Gene3D" id="1.10.10.1450">
    <property type="match status" value="1"/>
</dbReference>